<dbReference type="AlphaFoldDB" id="A0A645C855"/>
<organism evidence="1">
    <name type="scientific">bioreactor metagenome</name>
    <dbReference type="NCBI Taxonomy" id="1076179"/>
    <lineage>
        <taxon>unclassified sequences</taxon>
        <taxon>metagenomes</taxon>
        <taxon>ecological metagenomes</taxon>
    </lineage>
</organism>
<proteinExistence type="predicted"/>
<accession>A0A645C855</accession>
<sequence length="129" mass="14663">MCVHIHAGALRLFQQLFQIDKVVAGNQNRRILSDTNIDLGDFRITESGCVGLVQKCHDLNAVFAGFQRQRNQIIGSKGIIQRRRQRLIDKGVYIQIFLPDVLCMLGISRHALKTICDHLPERTHVLVYG</sequence>
<comment type="caution">
    <text evidence="1">The sequence shown here is derived from an EMBL/GenBank/DDBJ whole genome shotgun (WGS) entry which is preliminary data.</text>
</comment>
<name>A0A645C855_9ZZZZ</name>
<protein>
    <submittedName>
        <fullName evidence="1">Uncharacterized protein</fullName>
    </submittedName>
</protein>
<gene>
    <name evidence="1" type="ORF">SDC9_118653</name>
</gene>
<evidence type="ECO:0000313" key="1">
    <source>
        <dbReference type="EMBL" id="MPM71683.1"/>
    </source>
</evidence>
<reference evidence="1" key="1">
    <citation type="submission" date="2019-08" db="EMBL/GenBank/DDBJ databases">
        <authorList>
            <person name="Kucharzyk K."/>
            <person name="Murdoch R.W."/>
            <person name="Higgins S."/>
            <person name="Loffler F."/>
        </authorList>
    </citation>
    <scope>NUCLEOTIDE SEQUENCE</scope>
</reference>
<dbReference type="EMBL" id="VSSQ01024268">
    <property type="protein sequence ID" value="MPM71683.1"/>
    <property type="molecule type" value="Genomic_DNA"/>
</dbReference>